<gene>
    <name evidence="1" type="ORF">CLN94_08515</name>
</gene>
<dbReference type="RefSeq" id="WP_096433173.1">
    <property type="nucleotide sequence ID" value="NZ_NTJD01000005.1"/>
</dbReference>
<dbReference type="AlphaFoldDB" id="A0A2A4CQR7"/>
<organism evidence="1 2">
    <name type="scientific">Pseudothioclava arenosa</name>
    <dbReference type="NCBI Taxonomy" id="1795308"/>
    <lineage>
        <taxon>Bacteria</taxon>
        <taxon>Pseudomonadati</taxon>
        <taxon>Pseudomonadota</taxon>
        <taxon>Alphaproteobacteria</taxon>
        <taxon>Rhodobacterales</taxon>
        <taxon>Paracoccaceae</taxon>
        <taxon>Pseudothioclava</taxon>
    </lineage>
</organism>
<dbReference type="GO" id="GO:0016757">
    <property type="term" value="F:glycosyltransferase activity"/>
    <property type="evidence" value="ECO:0007669"/>
    <property type="project" value="TreeGrafter"/>
</dbReference>
<accession>A0A2A4CQR7</accession>
<dbReference type="SUPFAM" id="SSF53756">
    <property type="entry name" value="UDP-Glycosyltransferase/glycogen phosphorylase"/>
    <property type="match status" value="1"/>
</dbReference>
<name>A0A2A4CQR7_9RHOB</name>
<dbReference type="Gene3D" id="3.40.50.11190">
    <property type="match status" value="1"/>
</dbReference>
<sequence>MTFPEKTVAIGAEPNDPLATILGCDLAAEGWNPMPLERAEAPASVLFTSQTAFLGSLLFDLPETAPIEIVLRRATATQSASEWATGLHLLRQVLRRHGDRPITLSALSDTAAREAGAILQRDVGLRSDGLDPEIRLAHGVIHEARDEIVFPQGRMQASAWNWARLRRRANLNVATGASDDLHDLVSFMNLARSEPEPRAPRFLFVVPNGVGLGHLTRMLAIADSLRAQGAGEVRFWCFSQGAGIIQAAGYGVHYRMTARHLQCPPGDWHGWEVAALQAVLEQLRPEAVVLDGSAIDLAVTEALRGTLCCAPELIWIRRAMWQKGGAAEGLEGGQFASLILEPGDLAAEDDTGATVTYKPARTGLSKFSVTPPVTLTLGNTPLPRREARRALGLRSFTRKLCLVSLGGDAFSRQQTAVEQILAAARRANVRLIWARSPLARIPSDLIDDTDMLHVYPLGRFFEAFDGAISACGYNSFHELLQNTTYPLMFVPVQHQKLDDQAARARYAAKQGWADCLEAESPQAMAAQLDAFFAQFKASATATTRPRVRNGSVEMAERIMALVEPAEVLA</sequence>
<keyword evidence="2" id="KW-1185">Reference proteome</keyword>
<dbReference type="PANTHER" id="PTHR21015">
    <property type="entry name" value="UDP-N-ACETYLGLUCOSAMINE--N-ACETYLMURAMYL-(PENTAPEPTIDE) PYROPHOSPHORYL-UNDECAPRENOL N-ACETYLGLUCOSAMINE TRANSFERASE 1"/>
    <property type="match status" value="1"/>
</dbReference>
<dbReference type="PANTHER" id="PTHR21015:SF22">
    <property type="entry name" value="GLYCOSYLTRANSFERASE"/>
    <property type="match status" value="1"/>
</dbReference>
<dbReference type="Proteomes" id="UP000243507">
    <property type="component" value="Unassembled WGS sequence"/>
</dbReference>
<evidence type="ECO:0000313" key="1">
    <source>
        <dbReference type="EMBL" id="PCD76628.1"/>
    </source>
</evidence>
<evidence type="ECO:0008006" key="3">
    <source>
        <dbReference type="Google" id="ProtNLM"/>
    </source>
</evidence>
<dbReference type="OrthoDB" id="8549922at2"/>
<evidence type="ECO:0000313" key="2">
    <source>
        <dbReference type="Proteomes" id="UP000243507"/>
    </source>
</evidence>
<dbReference type="Gene3D" id="3.40.50.2000">
    <property type="entry name" value="Glycogen Phosphorylase B"/>
    <property type="match status" value="1"/>
</dbReference>
<reference evidence="1 2" key="1">
    <citation type="submission" date="2017-09" db="EMBL/GenBank/DDBJ databases">
        <title>A multilocus sequence analysis scheme for characterization of bacteria in the genus Thioclava.</title>
        <authorList>
            <person name="Liu Y."/>
            <person name="Shao Z."/>
        </authorList>
    </citation>
    <scope>NUCLEOTIDE SEQUENCE [LARGE SCALE GENOMIC DNA]</scope>
    <source>
        <strain evidence="1 2">CAU 1312</strain>
    </source>
</reference>
<protein>
    <recommendedName>
        <fullName evidence="3">Glycosyl transferase family 28 C-terminal domain-containing protein</fullName>
    </recommendedName>
</protein>
<proteinExistence type="predicted"/>
<dbReference type="EMBL" id="NTJD01000005">
    <property type="protein sequence ID" value="PCD76628.1"/>
    <property type="molecule type" value="Genomic_DNA"/>
</dbReference>
<comment type="caution">
    <text evidence="1">The sequence shown here is derived from an EMBL/GenBank/DDBJ whole genome shotgun (WGS) entry which is preliminary data.</text>
</comment>